<dbReference type="EMBL" id="CALNXJ010000014">
    <property type="protein sequence ID" value="CAH3114437.1"/>
    <property type="molecule type" value="Genomic_DNA"/>
</dbReference>
<proteinExistence type="predicted"/>
<gene>
    <name evidence="1" type="ORF">PMEA_00005456</name>
</gene>
<comment type="caution">
    <text evidence="1">The sequence shown here is derived from an EMBL/GenBank/DDBJ whole genome shotgun (WGS) entry which is preliminary data.</text>
</comment>
<dbReference type="AlphaFoldDB" id="A0AAU9WGU0"/>
<accession>A0AAU9WGU0</accession>
<organism evidence="1 2">
    <name type="scientific">Pocillopora meandrina</name>
    <dbReference type="NCBI Taxonomy" id="46732"/>
    <lineage>
        <taxon>Eukaryota</taxon>
        <taxon>Metazoa</taxon>
        <taxon>Cnidaria</taxon>
        <taxon>Anthozoa</taxon>
        <taxon>Hexacorallia</taxon>
        <taxon>Scleractinia</taxon>
        <taxon>Astrocoeniina</taxon>
        <taxon>Pocilloporidae</taxon>
        <taxon>Pocillopora</taxon>
    </lineage>
</organism>
<protein>
    <submittedName>
        <fullName evidence="1">Uncharacterized protein</fullName>
    </submittedName>
</protein>
<evidence type="ECO:0000313" key="2">
    <source>
        <dbReference type="Proteomes" id="UP001159428"/>
    </source>
</evidence>
<sequence>MAARVVSQMSKFQHITPKLYYHSPTRSPRSVSNELLMQPRSYTKTYGDSICFSCAKRIELNTLRNSEVQHHLNF</sequence>
<dbReference type="Proteomes" id="UP001159428">
    <property type="component" value="Unassembled WGS sequence"/>
</dbReference>
<name>A0AAU9WGU0_9CNID</name>
<reference evidence="1 2" key="1">
    <citation type="submission" date="2022-05" db="EMBL/GenBank/DDBJ databases">
        <authorList>
            <consortium name="Genoscope - CEA"/>
            <person name="William W."/>
        </authorList>
    </citation>
    <scope>NUCLEOTIDE SEQUENCE [LARGE SCALE GENOMIC DNA]</scope>
</reference>
<keyword evidence="2" id="KW-1185">Reference proteome</keyword>
<evidence type="ECO:0000313" key="1">
    <source>
        <dbReference type="EMBL" id="CAH3114437.1"/>
    </source>
</evidence>